<feature type="transmembrane region" description="Helical" evidence="1">
    <location>
        <begin position="43"/>
        <end position="60"/>
    </location>
</feature>
<dbReference type="Proteomes" id="UP000245590">
    <property type="component" value="Unassembled WGS sequence"/>
</dbReference>
<dbReference type="EMBL" id="QFKX01000004">
    <property type="protein sequence ID" value="PWH05648.1"/>
    <property type="molecule type" value="Genomic_DNA"/>
</dbReference>
<sequence>MIERKDLGAWLEGPPTDEEYVRGSRLGLPAEGSGSVAPIGRRILSLLIDWALCLLVSQLFTGGDPAMTLGLFAVENLLLISLFGITIGQFAMAVRVTPVRGRQPILLRSLIRIVLMLLLLPAIIWNRDAQPLHDVAAGTAVVRR</sequence>
<evidence type="ECO:0000313" key="3">
    <source>
        <dbReference type="Proteomes" id="UP000245590"/>
    </source>
</evidence>
<dbReference type="RefSeq" id="WP_109276004.1">
    <property type="nucleotide sequence ID" value="NZ_QFKX01000004.1"/>
</dbReference>
<proteinExistence type="predicted"/>
<feature type="transmembrane region" description="Helical" evidence="1">
    <location>
        <begin position="105"/>
        <end position="125"/>
    </location>
</feature>
<dbReference type="InterPro" id="IPR051791">
    <property type="entry name" value="Pra-immunoreactive"/>
</dbReference>
<dbReference type="AlphaFoldDB" id="A0A2U2RIG7"/>
<accession>A0A2U2RIG7</accession>
<dbReference type="OrthoDB" id="5187110at2"/>
<feature type="transmembrane region" description="Helical" evidence="1">
    <location>
        <begin position="66"/>
        <end position="93"/>
    </location>
</feature>
<evidence type="ECO:0000256" key="1">
    <source>
        <dbReference type="SAM" id="Phobius"/>
    </source>
</evidence>
<name>A0A2U2RIG7_9MICO</name>
<dbReference type="PANTHER" id="PTHR36115">
    <property type="entry name" value="PROLINE-RICH ANTIGEN HOMOLOG-RELATED"/>
    <property type="match status" value="1"/>
</dbReference>
<organism evidence="2 3">
    <name type="scientific">Brachybacterium endophyticum</name>
    <dbReference type="NCBI Taxonomy" id="2182385"/>
    <lineage>
        <taxon>Bacteria</taxon>
        <taxon>Bacillati</taxon>
        <taxon>Actinomycetota</taxon>
        <taxon>Actinomycetes</taxon>
        <taxon>Micrococcales</taxon>
        <taxon>Dermabacteraceae</taxon>
        <taxon>Brachybacterium</taxon>
    </lineage>
</organism>
<keyword evidence="1" id="KW-0472">Membrane</keyword>
<keyword evidence="1" id="KW-0812">Transmembrane</keyword>
<dbReference type="PANTHER" id="PTHR36115:SF6">
    <property type="entry name" value="PROLINE-RICH ANTIGEN HOMOLOG"/>
    <property type="match status" value="1"/>
</dbReference>
<evidence type="ECO:0000313" key="2">
    <source>
        <dbReference type="EMBL" id="PWH05648.1"/>
    </source>
</evidence>
<protein>
    <submittedName>
        <fullName evidence="2">RDD family protein</fullName>
    </submittedName>
</protein>
<keyword evidence="1" id="KW-1133">Transmembrane helix</keyword>
<keyword evidence="3" id="KW-1185">Reference proteome</keyword>
<comment type="caution">
    <text evidence="2">The sequence shown here is derived from an EMBL/GenBank/DDBJ whole genome shotgun (WGS) entry which is preliminary data.</text>
</comment>
<gene>
    <name evidence="2" type="ORF">DEO23_10550</name>
</gene>
<reference evidence="2 3" key="1">
    <citation type="submission" date="2018-05" db="EMBL/GenBank/DDBJ databases">
        <title>Brachybacterium sp. M1HQ-2T, whole genome shotgun sequence.</title>
        <authorList>
            <person name="Tuo L."/>
        </authorList>
    </citation>
    <scope>NUCLEOTIDE SEQUENCE [LARGE SCALE GENOMIC DNA]</scope>
    <source>
        <strain evidence="2 3">M1HQ-2</strain>
    </source>
</reference>